<feature type="binding site" evidence="6">
    <location>
        <position position="199"/>
    </location>
    <ligand>
        <name>Zn(2+)</name>
        <dbReference type="ChEBI" id="CHEBI:29105"/>
        <note>catalytic</note>
    </ligand>
</feature>
<keyword evidence="1 6" id="KW-0645">Protease</keyword>
<dbReference type="InterPro" id="IPR034035">
    <property type="entry name" value="Astacin-like_dom"/>
</dbReference>
<keyword evidence="3 6" id="KW-0378">Hydrolase</keyword>
<evidence type="ECO:0000256" key="5">
    <source>
        <dbReference type="ARBA" id="ARBA00023049"/>
    </source>
</evidence>
<dbReference type="CDD" id="cd04280">
    <property type="entry name" value="ZnMc_astacin_like"/>
    <property type="match status" value="1"/>
</dbReference>
<evidence type="ECO:0000256" key="4">
    <source>
        <dbReference type="ARBA" id="ARBA00022833"/>
    </source>
</evidence>
<keyword evidence="5 6" id="KW-0482">Metalloprotease</keyword>
<dbReference type="EC" id="3.4.24.-" evidence="7"/>
<feature type="binding site" evidence="6">
    <location>
        <position position="209"/>
    </location>
    <ligand>
        <name>Zn(2+)</name>
        <dbReference type="ChEBI" id="CHEBI:29105"/>
        <note>catalytic</note>
    </ligand>
</feature>
<keyword evidence="4 6" id="KW-0862">Zinc</keyword>
<organism evidence="9 10">
    <name type="scientific">Clytia hemisphaerica</name>
    <dbReference type="NCBI Taxonomy" id="252671"/>
    <lineage>
        <taxon>Eukaryota</taxon>
        <taxon>Metazoa</taxon>
        <taxon>Cnidaria</taxon>
        <taxon>Hydrozoa</taxon>
        <taxon>Hydroidolina</taxon>
        <taxon>Leptothecata</taxon>
        <taxon>Obeliida</taxon>
        <taxon>Clytiidae</taxon>
        <taxon>Clytia</taxon>
    </lineage>
</organism>
<evidence type="ECO:0000256" key="7">
    <source>
        <dbReference type="RuleBase" id="RU361183"/>
    </source>
</evidence>
<evidence type="ECO:0000256" key="1">
    <source>
        <dbReference type="ARBA" id="ARBA00022670"/>
    </source>
</evidence>
<feature type="chain" id="PRO_5029944051" description="Metalloendopeptidase" evidence="7">
    <location>
        <begin position="20"/>
        <end position="310"/>
    </location>
</feature>
<accession>A0A7M5VCR4</accession>
<keyword evidence="7" id="KW-0732">Signal</keyword>
<sequence length="310" mass="35539">MSWLLQFLALFCILCSVKAKSTKPKQKIISNGDWVIPLHDVTSTNADVIKSACKEGDDRENIMDEIYRINSCKDAHIAEHLFEFDVKSDNPSTAEHRGRHRRAAIYDEEYEWEQNSNGMVYIPYLIGSDVAPIVRGVMAAAIQDFNQYTCIRFVPRQSESDFVYIFTSGFGCYANVGKQKGLTQVSLDEICGQKGIALHELMHVLGFRHEQGRRDRGRYITIHYDRIKPEYRNQFTLDEYGKYVVYGTEYDGQSLMHYGNRVGGLTPDLVTISSKVDPSQTFGQRNGFSTLDLREINLKYKCGKQYVNYD</sequence>
<dbReference type="PROSITE" id="PS51864">
    <property type="entry name" value="ASTACIN"/>
    <property type="match status" value="1"/>
</dbReference>
<dbReference type="InterPro" id="IPR024079">
    <property type="entry name" value="MetalloPept_cat_dom_sf"/>
</dbReference>
<comment type="cofactor">
    <cofactor evidence="6 7">
        <name>Zn(2+)</name>
        <dbReference type="ChEBI" id="CHEBI:29105"/>
    </cofactor>
    <text evidence="6 7">Binds 1 zinc ion per subunit.</text>
</comment>
<dbReference type="InterPro" id="IPR006026">
    <property type="entry name" value="Peptidase_Metallo"/>
</dbReference>
<dbReference type="OrthoDB" id="291007at2759"/>
<keyword evidence="10" id="KW-1185">Reference proteome</keyword>
<evidence type="ECO:0000313" key="9">
    <source>
        <dbReference type="EnsemblMetazoa" id="CLYHEMP007254.1"/>
    </source>
</evidence>
<evidence type="ECO:0000256" key="3">
    <source>
        <dbReference type="ARBA" id="ARBA00022801"/>
    </source>
</evidence>
<feature type="signal peptide" evidence="7">
    <location>
        <begin position="1"/>
        <end position="19"/>
    </location>
</feature>
<dbReference type="SUPFAM" id="SSF55486">
    <property type="entry name" value="Metalloproteases ('zincins'), catalytic domain"/>
    <property type="match status" value="1"/>
</dbReference>
<dbReference type="AlphaFoldDB" id="A0A7M5VCR4"/>
<dbReference type="Pfam" id="PF01400">
    <property type="entry name" value="Astacin"/>
    <property type="match status" value="1"/>
</dbReference>
<dbReference type="GO" id="GO:0008270">
    <property type="term" value="F:zinc ion binding"/>
    <property type="evidence" value="ECO:0007669"/>
    <property type="project" value="UniProtKB-UniRule"/>
</dbReference>
<evidence type="ECO:0000256" key="2">
    <source>
        <dbReference type="ARBA" id="ARBA00022723"/>
    </source>
</evidence>
<dbReference type="PRINTS" id="PR00480">
    <property type="entry name" value="ASTACIN"/>
</dbReference>
<dbReference type="GO" id="GO:0004222">
    <property type="term" value="F:metalloendopeptidase activity"/>
    <property type="evidence" value="ECO:0007669"/>
    <property type="project" value="UniProtKB-UniRule"/>
</dbReference>
<dbReference type="GeneID" id="136801924"/>
<evidence type="ECO:0000256" key="6">
    <source>
        <dbReference type="PROSITE-ProRule" id="PRU01211"/>
    </source>
</evidence>
<dbReference type="Gene3D" id="3.40.390.10">
    <property type="entry name" value="Collagenase (Catalytic Domain)"/>
    <property type="match status" value="1"/>
</dbReference>
<dbReference type="PANTHER" id="PTHR10127:SF780">
    <property type="entry name" value="METALLOENDOPEPTIDASE"/>
    <property type="match status" value="1"/>
</dbReference>
<protein>
    <recommendedName>
        <fullName evidence="7">Metalloendopeptidase</fullName>
        <ecNumber evidence="7">3.4.24.-</ecNumber>
    </recommendedName>
</protein>
<proteinExistence type="predicted"/>
<dbReference type="EnsemblMetazoa" id="CLYHEMT007254.1">
    <property type="protein sequence ID" value="CLYHEMP007254.1"/>
    <property type="gene ID" value="CLYHEMG007254"/>
</dbReference>
<evidence type="ECO:0000313" key="10">
    <source>
        <dbReference type="Proteomes" id="UP000594262"/>
    </source>
</evidence>
<dbReference type="InterPro" id="IPR001506">
    <property type="entry name" value="Peptidase_M12A"/>
</dbReference>
<name>A0A7M5VCR4_9CNID</name>
<dbReference type="SMART" id="SM00235">
    <property type="entry name" value="ZnMc"/>
    <property type="match status" value="1"/>
</dbReference>
<feature type="active site" evidence="6">
    <location>
        <position position="200"/>
    </location>
</feature>
<dbReference type="Proteomes" id="UP000594262">
    <property type="component" value="Unplaced"/>
</dbReference>
<evidence type="ECO:0000259" key="8">
    <source>
        <dbReference type="PROSITE" id="PS51864"/>
    </source>
</evidence>
<feature type="binding site" evidence="6">
    <location>
        <position position="203"/>
    </location>
    <ligand>
        <name>Zn(2+)</name>
        <dbReference type="ChEBI" id="CHEBI:29105"/>
        <note>catalytic</note>
    </ligand>
</feature>
<dbReference type="GO" id="GO:0006508">
    <property type="term" value="P:proteolysis"/>
    <property type="evidence" value="ECO:0007669"/>
    <property type="project" value="UniProtKB-KW"/>
</dbReference>
<dbReference type="PANTHER" id="PTHR10127">
    <property type="entry name" value="DISCOIDIN, CUB, EGF, LAMININ , AND ZINC METALLOPROTEASE DOMAIN CONTAINING"/>
    <property type="match status" value="1"/>
</dbReference>
<comment type="caution">
    <text evidence="6">Lacks conserved residue(s) required for the propagation of feature annotation.</text>
</comment>
<reference evidence="9" key="1">
    <citation type="submission" date="2021-01" db="UniProtKB">
        <authorList>
            <consortium name="EnsemblMetazoa"/>
        </authorList>
    </citation>
    <scope>IDENTIFICATION</scope>
</reference>
<keyword evidence="2 6" id="KW-0479">Metal-binding</keyword>
<feature type="domain" description="Peptidase M12A" evidence="8">
    <location>
        <begin position="103"/>
        <end position="303"/>
    </location>
</feature>
<dbReference type="RefSeq" id="XP_066914710.1">
    <property type="nucleotide sequence ID" value="XM_067058609.1"/>
</dbReference>